<evidence type="ECO:0000313" key="1">
    <source>
        <dbReference type="EMBL" id="TNV71640.1"/>
    </source>
</evidence>
<dbReference type="Proteomes" id="UP000785679">
    <property type="component" value="Unassembled WGS sequence"/>
</dbReference>
<sequence length="525" mass="62998">MAELHKDFLFVLIKSLTTSEKRQFRLYVNRLGINVDAKFLLLFSEIEKMKEYDETIIIQKKISTKQQLSNLKAHLYKQILVSLRMNPSHQNYRIQLREQLDFANILYQKGLYKQALKILDKTKHTALELDEKTIASEIIDLEKVIESQFITRSIEGRAEELIRQSTEISKQNHYTTELSNLSLKLYSEMLTHGYVKTDEERAEIMNIFNVQIRKINFDKLNFTEKLWYFKAHVWKNQLLQEYKYTLKYAFQWVDLFHQNQEMIMSHPVWYIKGNTYLLKILFLYGNIDMLEDRFRKFNEIVHSSSFAQNENVQSLIFLTHYNTLMNIHFVKGEFFSGTKIVPEIELKMDRLRDKIDEHHFMILYLKIAAMFFGSKKFKESIRYALKVIESKGNVQEDLLFHTRILILMAKYESGNDEDYDDFIKATLKFTKKMKKPDEFHFESIEFFKNLNNVAPTQQFESFRQFDKKLDLFSENEYYRRSLLYIDIHGWVQSKLRNVDVIEIIKGKVRYKRKFQIQVIIVNLNS</sequence>
<proteinExistence type="predicted"/>
<keyword evidence="2" id="KW-1185">Reference proteome</keyword>
<dbReference type="InterPro" id="IPR011990">
    <property type="entry name" value="TPR-like_helical_dom_sf"/>
</dbReference>
<name>A0A8J8NBK0_HALGN</name>
<evidence type="ECO:0000313" key="2">
    <source>
        <dbReference type="Proteomes" id="UP000785679"/>
    </source>
</evidence>
<organism evidence="1 2">
    <name type="scientific">Halteria grandinella</name>
    <dbReference type="NCBI Taxonomy" id="5974"/>
    <lineage>
        <taxon>Eukaryota</taxon>
        <taxon>Sar</taxon>
        <taxon>Alveolata</taxon>
        <taxon>Ciliophora</taxon>
        <taxon>Intramacronucleata</taxon>
        <taxon>Spirotrichea</taxon>
        <taxon>Stichotrichia</taxon>
        <taxon>Sporadotrichida</taxon>
        <taxon>Halteriidae</taxon>
        <taxon>Halteria</taxon>
    </lineage>
</organism>
<dbReference type="AlphaFoldDB" id="A0A8J8NBK0"/>
<dbReference type="EMBL" id="RRYP01029742">
    <property type="protein sequence ID" value="TNV71640.1"/>
    <property type="molecule type" value="Genomic_DNA"/>
</dbReference>
<gene>
    <name evidence="1" type="ORF">FGO68_gene5005</name>
</gene>
<comment type="caution">
    <text evidence="1">The sequence shown here is derived from an EMBL/GenBank/DDBJ whole genome shotgun (WGS) entry which is preliminary data.</text>
</comment>
<dbReference type="SUPFAM" id="SSF48452">
    <property type="entry name" value="TPR-like"/>
    <property type="match status" value="1"/>
</dbReference>
<accession>A0A8J8NBK0</accession>
<dbReference type="OrthoDB" id="10526760at2759"/>
<evidence type="ECO:0008006" key="3">
    <source>
        <dbReference type="Google" id="ProtNLM"/>
    </source>
</evidence>
<protein>
    <recommendedName>
        <fullName evidence="3">Tetratricopeptide repeat protein</fullName>
    </recommendedName>
</protein>
<reference evidence="1" key="1">
    <citation type="submission" date="2019-06" db="EMBL/GenBank/DDBJ databases">
        <authorList>
            <person name="Zheng W."/>
        </authorList>
    </citation>
    <scope>NUCLEOTIDE SEQUENCE</scope>
    <source>
        <strain evidence="1">QDHG01</strain>
    </source>
</reference>